<dbReference type="AlphaFoldDB" id="A0AAN6I042"/>
<protein>
    <submittedName>
        <fullName evidence="1">Uncharacterized protein</fullName>
    </submittedName>
</protein>
<evidence type="ECO:0000313" key="1">
    <source>
        <dbReference type="EMBL" id="KAG7726963.1"/>
    </source>
</evidence>
<gene>
    <name evidence="1" type="ORF">KL933_003246</name>
</gene>
<proteinExistence type="predicted"/>
<organism evidence="1 2">
    <name type="scientific">Ogataea haglerorum</name>
    <dbReference type="NCBI Taxonomy" id="1937702"/>
    <lineage>
        <taxon>Eukaryota</taxon>
        <taxon>Fungi</taxon>
        <taxon>Dikarya</taxon>
        <taxon>Ascomycota</taxon>
        <taxon>Saccharomycotina</taxon>
        <taxon>Pichiomycetes</taxon>
        <taxon>Pichiales</taxon>
        <taxon>Pichiaceae</taxon>
        <taxon>Ogataea</taxon>
    </lineage>
</organism>
<sequence>MNARRAHQFVRRCLHNRPKCVPDGEGRSDKVSWANSVFGNYVRRIVEPTFSSIEMYLSDQGADVEHTAKHTRNRNEYEYLNLRKTADIRILNSRPYTKNTYIGTWKRSKDTLRPHHVTLLSSYVVNGTIDELPTILEFLLRTRWFTNASILLNGADMSFKDFLDYINALLVQQFDSDWSRKEFLRHLVRELSNPRILLQIDRKDLLVDLELANQLEDRYLETDYPFEILQLHLERISNQDGSDIIESTKLKLLIRHIRENVPDPKLQVKEFFRVAETFEQLFANAPDSVGFFILACVPHMEKDTRCRYFSSAFFESFLMLHITVNDVRIILDKLILNEKQLQELWEFCKSPDMWLQGQFFQHRYFSKHITDETFSKLPPSMQRIFLTELSKVAGDAKELQRIFALGTCICDEKDRQAILQNIIKRVTTKHVNSTDDWLHLLKMLLEFADKLPSTVIWYMTTFGACSAKVSPSSSHLKHLVAILEHQSNSYGLLLMNLVLRWFITLRPEAPDRERKRILGDLFAKPLDKVKDLPPENEKRVANFYILGSKVPKVVPFGSEHLIIIRRQLKKLDNDSISYIIGNYVDSLFTEKSYTHQKVHKKVRGASFTIDILFRLVLDKGPMNWDSFVETSSILDNYTLYKSLNFQATDSKTRRSLIKVMDSTVDGLAENLLTGYVPRYRYIKDDQEEIGLEKLKLVCSKLENEGYITDCSDHVKTNSMVSREDALEQVRLQATVHAKMRMVHSLLSTNPHLIDKVLEKYYIDYSTDIPPALIHQMMICIMESEFNFSEKLKIYRYLEKLALKLVPNSINYAKYQRGRRAAEVLIDKLITDSWKEGYDHKLLISTLTKRPHLFIAARSRRWSALLKNMKIKEDGFWKEKHR</sequence>
<accession>A0AAN6I042</accession>
<dbReference type="Proteomes" id="UP000738402">
    <property type="component" value="Unassembled WGS sequence"/>
</dbReference>
<name>A0AAN6I042_9ASCO</name>
<reference evidence="1" key="1">
    <citation type="journal article" date="2021" name="G3 (Bethesda)">
        <title>Genomic diversity, chromosomal rearrangements, and interspecies hybridization in the ogataea polymorpha species complex.</title>
        <authorList>
            <person name="Hanson S.J."/>
            <person name="Cinneide E.O."/>
            <person name="Salzberg L.I."/>
            <person name="Wolfe K.H."/>
            <person name="McGowan J."/>
            <person name="Fitzpatrick D.A."/>
            <person name="Matlin K."/>
        </authorList>
    </citation>
    <scope>NUCLEOTIDE SEQUENCE</scope>
    <source>
        <strain evidence="1">83-405-1</strain>
    </source>
</reference>
<evidence type="ECO:0000313" key="2">
    <source>
        <dbReference type="Proteomes" id="UP000738402"/>
    </source>
</evidence>
<dbReference type="EMBL" id="JAHLUH010000008">
    <property type="protein sequence ID" value="KAG7726963.1"/>
    <property type="molecule type" value="Genomic_DNA"/>
</dbReference>
<comment type="caution">
    <text evidence="1">The sequence shown here is derived from an EMBL/GenBank/DDBJ whole genome shotgun (WGS) entry which is preliminary data.</text>
</comment>